<dbReference type="AlphaFoldDB" id="A0A8J9Z856"/>
<feature type="compositionally biased region" description="Polar residues" evidence="4">
    <location>
        <begin position="267"/>
        <end position="279"/>
    </location>
</feature>
<dbReference type="PANTHER" id="PTHR24369">
    <property type="entry name" value="ANTIGEN BSP, PUTATIVE-RELATED"/>
    <property type="match status" value="1"/>
</dbReference>
<evidence type="ECO:0000313" key="7">
    <source>
        <dbReference type="EMBL" id="CAH1248832.1"/>
    </source>
</evidence>
<feature type="chain" id="PRO_5035457147" evidence="5">
    <location>
        <begin position="30"/>
        <end position="378"/>
    </location>
</feature>
<dbReference type="InterPro" id="IPR000372">
    <property type="entry name" value="LRRNT"/>
</dbReference>
<feature type="domain" description="LRRNT" evidence="6">
    <location>
        <begin position="29"/>
        <end position="64"/>
    </location>
</feature>
<evidence type="ECO:0000256" key="4">
    <source>
        <dbReference type="SAM" id="MobiDB-lite"/>
    </source>
</evidence>
<protein>
    <submittedName>
        <fullName evidence="7">SLIT2 protein</fullName>
    </submittedName>
</protein>
<dbReference type="SMART" id="SM00369">
    <property type="entry name" value="LRR_TYP"/>
    <property type="match status" value="2"/>
</dbReference>
<keyword evidence="1" id="KW-0433">Leucine-rich repeat</keyword>
<keyword evidence="2 5" id="KW-0732">Signal</keyword>
<evidence type="ECO:0000256" key="5">
    <source>
        <dbReference type="SAM" id="SignalP"/>
    </source>
</evidence>
<dbReference type="GO" id="GO:0005886">
    <property type="term" value="C:plasma membrane"/>
    <property type="evidence" value="ECO:0007669"/>
    <property type="project" value="TreeGrafter"/>
</dbReference>
<dbReference type="Proteomes" id="UP000838412">
    <property type="component" value="Chromosome 17"/>
</dbReference>
<dbReference type="PANTHER" id="PTHR24369:SF210">
    <property type="entry name" value="CHAOPTIN-RELATED"/>
    <property type="match status" value="1"/>
</dbReference>
<reference evidence="7" key="1">
    <citation type="submission" date="2022-01" db="EMBL/GenBank/DDBJ databases">
        <authorList>
            <person name="Braso-Vives M."/>
        </authorList>
    </citation>
    <scope>NUCLEOTIDE SEQUENCE</scope>
</reference>
<dbReference type="InterPro" id="IPR001611">
    <property type="entry name" value="Leu-rich_rpt"/>
</dbReference>
<dbReference type="InterPro" id="IPR003591">
    <property type="entry name" value="Leu-rich_rpt_typical-subtyp"/>
</dbReference>
<keyword evidence="3" id="KW-0677">Repeat</keyword>
<evidence type="ECO:0000256" key="1">
    <source>
        <dbReference type="ARBA" id="ARBA00022614"/>
    </source>
</evidence>
<dbReference type="Gene3D" id="3.80.10.10">
    <property type="entry name" value="Ribonuclease Inhibitor"/>
    <property type="match status" value="1"/>
</dbReference>
<accession>A0A8J9Z856</accession>
<keyword evidence="8" id="KW-1185">Reference proteome</keyword>
<feature type="region of interest" description="Disordered" evidence="4">
    <location>
        <begin position="267"/>
        <end position="286"/>
    </location>
</feature>
<dbReference type="EMBL" id="OV696702">
    <property type="protein sequence ID" value="CAH1248832.1"/>
    <property type="molecule type" value="Genomic_DNA"/>
</dbReference>
<evidence type="ECO:0000256" key="3">
    <source>
        <dbReference type="ARBA" id="ARBA00022737"/>
    </source>
</evidence>
<dbReference type="Pfam" id="PF13855">
    <property type="entry name" value="LRR_8"/>
    <property type="match status" value="1"/>
</dbReference>
<dbReference type="SMART" id="SM00013">
    <property type="entry name" value="LRRNT"/>
    <property type="match status" value="1"/>
</dbReference>
<evidence type="ECO:0000256" key="2">
    <source>
        <dbReference type="ARBA" id="ARBA00022729"/>
    </source>
</evidence>
<proteinExistence type="predicted"/>
<dbReference type="InterPro" id="IPR032675">
    <property type="entry name" value="LRR_dom_sf"/>
</dbReference>
<name>A0A8J9Z856_BRALA</name>
<evidence type="ECO:0000259" key="6">
    <source>
        <dbReference type="SMART" id="SM00013"/>
    </source>
</evidence>
<gene>
    <name evidence="7" type="primary">SLIT2</name>
    <name evidence="7" type="ORF">BLAG_LOCUS10132</name>
</gene>
<dbReference type="OrthoDB" id="6343311at2759"/>
<organism evidence="7 8">
    <name type="scientific">Branchiostoma lanceolatum</name>
    <name type="common">Common lancelet</name>
    <name type="synonym">Amphioxus lanceolatum</name>
    <dbReference type="NCBI Taxonomy" id="7740"/>
    <lineage>
        <taxon>Eukaryota</taxon>
        <taxon>Metazoa</taxon>
        <taxon>Chordata</taxon>
        <taxon>Cephalochordata</taxon>
        <taxon>Leptocardii</taxon>
        <taxon>Amphioxiformes</taxon>
        <taxon>Branchiostomatidae</taxon>
        <taxon>Branchiostoma</taxon>
    </lineage>
</organism>
<sequence>MAQPQTSRRLSTFFVYVTMAAYWFAPIRTCPVNCTCVSDPFMVVVCSGQGFTTIPKEIPKNTVTLNLAYNKISVLDLRTLYDLESLERVDFSSNEIKTIHGSFESFKKLYIIDLSRNNIEAIPWTTFRNVLPQMNVLHLGGNPFNCDCNQRDTDQCDCSGDIFQCTCTCTMQWLQEQVKEYPNLGWDVTCQNPVTVRGKAIEEVTFMPHGYPVGNGVAEVPQNNEQGEHYNEENGQTVGNLVRALEVFDDGAIDEDKFDFFLQSSEVTSQNPEETSNQGPVHYNNEDIPEETRTFLRLIASKLNLDLFPLENEEAEAQRLKKITSYQTRSMLEGSSGSPGFDKNGNAILLHKRVPVRHRRRSTPRKSGYKYTLKGRLY</sequence>
<evidence type="ECO:0000313" key="8">
    <source>
        <dbReference type="Proteomes" id="UP000838412"/>
    </source>
</evidence>
<feature type="signal peptide" evidence="5">
    <location>
        <begin position="1"/>
        <end position="29"/>
    </location>
</feature>
<dbReference type="SUPFAM" id="SSF52058">
    <property type="entry name" value="L domain-like"/>
    <property type="match status" value="1"/>
</dbReference>
<dbReference type="InterPro" id="IPR050541">
    <property type="entry name" value="LRR_TM_domain-containing"/>
</dbReference>